<protein>
    <recommendedName>
        <fullName evidence="3">HD domain-containing protein</fullName>
    </recommendedName>
</protein>
<sequence length="188" mass="20733">MNREEALKIVDELVKNPNIKKHCLAAEAAMIGVYDYFESKGKANVGNRVDWGIVGLLHDADYEATNKDLERHTDLVTEKLQGRALQEVVDAIRGHADKVERKALMAKAIFAADELTGLIVAAALVRPDKKLEGLTPESVLKRMKEPAFARAVNRDDIKTCESELGIPLPEFVEIVLNSMKGVSKDLGL</sequence>
<dbReference type="SUPFAM" id="SSF109604">
    <property type="entry name" value="HD-domain/PDEase-like"/>
    <property type="match status" value="1"/>
</dbReference>
<dbReference type="PANTHER" id="PTHR38659:SF1">
    <property type="entry name" value="METAL DEPENDENT PHOSPHOHYDROLASE"/>
    <property type="match status" value="1"/>
</dbReference>
<evidence type="ECO:0000313" key="2">
    <source>
        <dbReference type="Proteomes" id="UP000176299"/>
    </source>
</evidence>
<dbReference type="Proteomes" id="UP000176299">
    <property type="component" value="Unassembled WGS sequence"/>
</dbReference>
<proteinExistence type="predicted"/>
<reference evidence="1 2" key="1">
    <citation type="journal article" date="2016" name="Nat. Commun.">
        <title>Thousands of microbial genomes shed light on interconnected biogeochemical processes in an aquifer system.</title>
        <authorList>
            <person name="Anantharaman K."/>
            <person name="Brown C.T."/>
            <person name="Hug L.A."/>
            <person name="Sharon I."/>
            <person name="Castelle C.J."/>
            <person name="Probst A.J."/>
            <person name="Thomas B.C."/>
            <person name="Singh A."/>
            <person name="Wilkins M.J."/>
            <person name="Karaoz U."/>
            <person name="Brodie E.L."/>
            <person name="Williams K.H."/>
            <person name="Hubbard S.S."/>
            <person name="Banfield J.F."/>
        </authorList>
    </citation>
    <scope>NUCLEOTIDE SEQUENCE [LARGE SCALE GENOMIC DNA]</scope>
</reference>
<dbReference type="AlphaFoldDB" id="A0A1G1W2W0"/>
<accession>A0A1G1W2W0</accession>
<dbReference type="STRING" id="1802591.A2113_04205"/>
<organism evidence="1 2">
    <name type="scientific">Candidatus Woykebacteria bacterium GWA1_44_8</name>
    <dbReference type="NCBI Taxonomy" id="1802591"/>
    <lineage>
        <taxon>Bacteria</taxon>
        <taxon>Candidatus Woykeibacteriota</taxon>
    </lineage>
</organism>
<gene>
    <name evidence="1" type="ORF">A2113_04205</name>
</gene>
<dbReference type="PANTHER" id="PTHR38659">
    <property type="entry name" value="METAL-DEPENDENT PHOSPHOHYDROLASE"/>
    <property type="match status" value="1"/>
</dbReference>
<evidence type="ECO:0000313" key="1">
    <source>
        <dbReference type="EMBL" id="OGY21727.1"/>
    </source>
</evidence>
<dbReference type="EMBL" id="MHCN01000011">
    <property type="protein sequence ID" value="OGY21727.1"/>
    <property type="molecule type" value="Genomic_DNA"/>
</dbReference>
<evidence type="ECO:0008006" key="3">
    <source>
        <dbReference type="Google" id="ProtNLM"/>
    </source>
</evidence>
<name>A0A1G1W2W0_9BACT</name>
<comment type="caution">
    <text evidence="1">The sequence shown here is derived from an EMBL/GenBank/DDBJ whole genome shotgun (WGS) entry which is preliminary data.</text>
</comment>